<dbReference type="InterPro" id="IPR006140">
    <property type="entry name" value="D-isomer_DH_NAD-bd"/>
</dbReference>
<dbReference type="GO" id="GO:0016616">
    <property type="term" value="F:oxidoreductase activity, acting on the CH-OH group of donors, NAD or NADP as acceptor"/>
    <property type="evidence" value="ECO:0007669"/>
    <property type="project" value="InterPro"/>
</dbReference>
<evidence type="ECO:0000259" key="4">
    <source>
        <dbReference type="Pfam" id="PF00389"/>
    </source>
</evidence>
<dbReference type="OrthoDB" id="168224at2157"/>
<dbReference type="SUPFAM" id="SSF51735">
    <property type="entry name" value="NAD(P)-binding Rossmann-fold domains"/>
    <property type="match status" value="1"/>
</dbReference>
<evidence type="ECO:0000313" key="7">
    <source>
        <dbReference type="Proteomes" id="UP000199126"/>
    </source>
</evidence>
<protein>
    <submittedName>
        <fullName evidence="6">Phosphoglycerate dehydrogenase</fullName>
    </submittedName>
</protein>
<dbReference type="FunFam" id="3.40.50.720:FF:000363">
    <property type="entry name" value="D-isomer specific 2-hydroxyacid dehydrogenase"/>
    <property type="match status" value="1"/>
</dbReference>
<accession>A0A1H8RRH0</accession>
<keyword evidence="7" id="KW-1185">Reference proteome</keyword>
<dbReference type="Proteomes" id="UP000199126">
    <property type="component" value="Unassembled WGS sequence"/>
</dbReference>
<dbReference type="EMBL" id="FODV01000004">
    <property type="protein sequence ID" value="SEO68758.1"/>
    <property type="molecule type" value="Genomic_DNA"/>
</dbReference>
<dbReference type="Gene3D" id="3.40.50.720">
    <property type="entry name" value="NAD(P)-binding Rossmann-like Domain"/>
    <property type="match status" value="2"/>
</dbReference>
<evidence type="ECO:0000256" key="1">
    <source>
        <dbReference type="ARBA" id="ARBA00023002"/>
    </source>
</evidence>
<dbReference type="GO" id="GO:0051287">
    <property type="term" value="F:NAD binding"/>
    <property type="evidence" value="ECO:0007669"/>
    <property type="project" value="InterPro"/>
</dbReference>
<feature type="domain" description="D-isomer specific 2-hydroxyacid dehydrogenase NAD-binding" evidence="5">
    <location>
        <begin position="111"/>
        <end position="283"/>
    </location>
</feature>
<dbReference type="Pfam" id="PF02826">
    <property type="entry name" value="2-Hacid_dh_C"/>
    <property type="match status" value="1"/>
</dbReference>
<dbReference type="PANTHER" id="PTHR43333:SF1">
    <property type="entry name" value="D-ISOMER SPECIFIC 2-HYDROXYACID DEHYDROGENASE NAD-BINDING DOMAIN-CONTAINING PROTEIN"/>
    <property type="match status" value="1"/>
</dbReference>
<dbReference type="AlphaFoldDB" id="A0A1H8RRH0"/>
<comment type="similarity">
    <text evidence="3">Belongs to the D-isomer specific 2-hydroxyacid dehydrogenase family.</text>
</comment>
<evidence type="ECO:0000259" key="5">
    <source>
        <dbReference type="Pfam" id="PF02826"/>
    </source>
</evidence>
<dbReference type="InterPro" id="IPR029753">
    <property type="entry name" value="D-isomer_DH_CS"/>
</dbReference>
<evidence type="ECO:0000256" key="3">
    <source>
        <dbReference type="RuleBase" id="RU003719"/>
    </source>
</evidence>
<keyword evidence="2" id="KW-0520">NAD</keyword>
<keyword evidence="1 3" id="KW-0560">Oxidoreductase</keyword>
<dbReference type="RefSeq" id="WP_089823390.1">
    <property type="nucleotide sequence ID" value="NZ_FODV01000004.1"/>
</dbReference>
<dbReference type="Pfam" id="PF00389">
    <property type="entry name" value="2-Hacid_dh"/>
    <property type="match status" value="1"/>
</dbReference>
<dbReference type="PANTHER" id="PTHR43333">
    <property type="entry name" value="2-HACID_DH_C DOMAIN-CONTAINING PROTEIN"/>
    <property type="match status" value="1"/>
</dbReference>
<dbReference type="InterPro" id="IPR036291">
    <property type="entry name" value="NAD(P)-bd_dom_sf"/>
</dbReference>
<dbReference type="PROSITE" id="PS00671">
    <property type="entry name" value="D_2_HYDROXYACID_DH_3"/>
    <property type="match status" value="1"/>
</dbReference>
<feature type="domain" description="D-isomer specific 2-hydroxyacid dehydrogenase catalytic" evidence="4">
    <location>
        <begin position="48"/>
        <end position="305"/>
    </location>
</feature>
<dbReference type="SUPFAM" id="SSF52283">
    <property type="entry name" value="Formate/glycerate dehydrogenase catalytic domain-like"/>
    <property type="match status" value="1"/>
</dbReference>
<evidence type="ECO:0000256" key="2">
    <source>
        <dbReference type="ARBA" id="ARBA00023027"/>
    </source>
</evidence>
<name>A0A1H8RRH0_9EURY</name>
<proteinExistence type="inferred from homology"/>
<sequence>MTDADIAVLRQKIHGMPAEGYIDALRERLPDREIVYARTPDEERELLRTVPVAAGFTLPTELLDEVENLQLFACSFAGTGHLPMEELEDHGVAVTNASGVHGPNIAEHVLGSILGFARGFHTAWRRKERTEWRSFQTHELQGSTVAIVGLGAIGQAVVDRLDPFGVDTVGVRYSPEKGGPTDEVLGFDDLHDALGVADYVVVAAPLTDETEGMFDANAFKTMKPDSVLINIGRGPIVDTDALVSTLETNGIRGASLDVTDPEPLPRDHPLWTFDNVLVTPHNAGHTPAYWERLADILARNVKQAEELGAYEELENQVV</sequence>
<dbReference type="CDD" id="cd05300">
    <property type="entry name" value="2-Hacid_dh_1"/>
    <property type="match status" value="1"/>
</dbReference>
<reference evidence="7" key="1">
    <citation type="submission" date="2016-10" db="EMBL/GenBank/DDBJ databases">
        <authorList>
            <person name="Varghese N."/>
            <person name="Submissions S."/>
        </authorList>
    </citation>
    <scope>NUCLEOTIDE SEQUENCE [LARGE SCALE GENOMIC DNA]</scope>
    <source>
        <strain evidence="7">CGMCC 1.10121</strain>
    </source>
</reference>
<dbReference type="InterPro" id="IPR006139">
    <property type="entry name" value="D-isomer_2_OHA_DH_cat_dom"/>
</dbReference>
<evidence type="ECO:0000313" key="6">
    <source>
        <dbReference type="EMBL" id="SEO68758.1"/>
    </source>
</evidence>
<organism evidence="6 7">
    <name type="scientific">Halogranum amylolyticum</name>
    <dbReference type="NCBI Taxonomy" id="660520"/>
    <lineage>
        <taxon>Archaea</taxon>
        <taxon>Methanobacteriati</taxon>
        <taxon>Methanobacteriota</taxon>
        <taxon>Stenosarchaea group</taxon>
        <taxon>Halobacteria</taxon>
        <taxon>Halobacteriales</taxon>
        <taxon>Haloferacaceae</taxon>
    </lineage>
</organism>
<gene>
    <name evidence="6" type="ORF">SAMN04487948_104182</name>
</gene>